<dbReference type="PANTHER" id="PTHR23044">
    <property type="entry name" value="3'-5' EXONUCLEASE ERI1-RELATED"/>
    <property type="match status" value="1"/>
</dbReference>
<dbReference type="GO" id="GO:0000175">
    <property type="term" value="F:3'-5'-RNA exonuclease activity"/>
    <property type="evidence" value="ECO:0007669"/>
    <property type="project" value="InterPro"/>
</dbReference>
<keyword evidence="2" id="KW-0378">Hydrolase</keyword>
<dbReference type="Gene3D" id="3.30.420.10">
    <property type="entry name" value="Ribonuclease H-like superfamily/Ribonuclease H"/>
    <property type="match status" value="1"/>
</dbReference>
<dbReference type="EMBL" id="KL363185">
    <property type="protein sequence ID" value="KFD58258.1"/>
    <property type="molecule type" value="Genomic_DNA"/>
</dbReference>
<dbReference type="InterPro" id="IPR047201">
    <property type="entry name" value="ERI-1_3'hExo-like"/>
</dbReference>
<gene>
    <name evidence="5" type="ORF">M513_01021</name>
</gene>
<feature type="domain" description="Exonuclease" evidence="4">
    <location>
        <begin position="34"/>
        <end position="219"/>
    </location>
</feature>
<keyword evidence="1" id="KW-0540">Nuclease</keyword>
<proteinExistence type="predicted"/>
<evidence type="ECO:0000259" key="4">
    <source>
        <dbReference type="SMART" id="SM00479"/>
    </source>
</evidence>
<dbReference type="InterPro" id="IPR013520">
    <property type="entry name" value="Ribonucl_H"/>
</dbReference>
<keyword evidence="3" id="KW-0269">Exonuclease</keyword>
<sequence>MKQRKRPLENSEESELLRRGKKVIRSTKDVLYDYYCVIDFECTCEEHADIRTYPHEIIEFPAILIDARTRLEVAEFHSYCRPVQNARLSRFCESLTGIHQETVDKAPLFEDVVNDFQAWLARNVDDLNKNVAFVVDGPTDFGRFLQYQYSLINQEIPDRFHQWIDIRIAFQRSVKATRPHLMSMLKKIGESFEGRRHSGMDDARNIAKIAVWLLEHGFQLQVNQRLLLRQPRDLEPGECTDDDDSDKEEDELVSDYFFVKQAKSILKYAVVPVSENDVDQSKH</sequence>
<dbReference type="AlphaFoldDB" id="A0A085MM12"/>
<evidence type="ECO:0000313" key="5">
    <source>
        <dbReference type="EMBL" id="KFD58258.1"/>
    </source>
</evidence>
<dbReference type="InterPro" id="IPR051274">
    <property type="entry name" value="3-5_Exoribonuclease"/>
</dbReference>
<dbReference type="SMART" id="SM00479">
    <property type="entry name" value="EXOIII"/>
    <property type="match status" value="1"/>
</dbReference>
<protein>
    <recommendedName>
        <fullName evidence="4">Exonuclease domain-containing protein</fullName>
    </recommendedName>
</protein>
<dbReference type="SUPFAM" id="SSF53098">
    <property type="entry name" value="Ribonuclease H-like"/>
    <property type="match status" value="1"/>
</dbReference>
<accession>A0A085MM12</accession>
<dbReference type="Proteomes" id="UP000030764">
    <property type="component" value="Unassembled WGS sequence"/>
</dbReference>
<dbReference type="GO" id="GO:0003676">
    <property type="term" value="F:nucleic acid binding"/>
    <property type="evidence" value="ECO:0007669"/>
    <property type="project" value="InterPro"/>
</dbReference>
<dbReference type="InterPro" id="IPR012337">
    <property type="entry name" value="RNaseH-like_sf"/>
</dbReference>
<evidence type="ECO:0000256" key="1">
    <source>
        <dbReference type="ARBA" id="ARBA00022722"/>
    </source>
</evidence>
<reference evidence="5 6" key="1">
    <citation type="journal article" date="2014" name="Nat. Genet.">
        <title>Genome and transcriptome of the porcine whipworm Trichuris suis.</title>
        <authorList>
            <person name="Jex A.R."/>
            <person name="Nejsum P."/>
            <person name="Schwarz E.M."/>
            <person name="Hu L."/>
            <person name="Young N.D."/>
            <person name="Hall R.S."/>
            <person name="Korhonen P.K."/>
            <person name="Liao S."/>
            <person name="Thamsborg S."/>
            <person name="Xia J."/>
            <person name="Xu P."/>
            <person name="Wang S."/>
            <person name="Scheerlinck J.P."/>
            <person name="Hofmann A."/>
            <person name="Sternberg P.W."/>
            <person name="Wang J."/>
            <person name="Gasser R.B."/>
        </authorList>
    </citation>
    <scope>NUCLEOTIDE SEQUENCE [LARGE SCALE GENOMIC DNA]</scope>
    <source>
        <strain evidence="5">DCEP-RM93M</strain>
    </source>
</reference>
<keyword evidence="6" id="KW-1185">Reference proteome</keyword>
<organism evidence="5 6">
    <name type="scientific">Trichuris suis</name>
    <name type="common">pig whipworm</name>
    <dbReference type="NCBI Taxonomy" id="68888"/>
    <lineage>
        <taxon>Eukaryota</taxon>
        <taxon>Metazoa</taxon>
        <taxon>Ecdysozoa</taxon>
        <taxon>Nematoda</taxon>
        <taxon>Enoplea</taxon>
        <taxon>Dorylaimia</taxon>
        <taxon>Trichinellida</taxon>
        <taxon>Trichuridae</taxon>
        <taxon>Trichuris</taxon>
    </lineage>
</organism>
<evidence type="ECO:0000256" key="3">
    <source>
        <dbReference type="ARBA" id="ARBA00022839"/>
    </source>
</evidence>
<dbReference type="PANTHER" id="PTHR23044:SF61">
    <property type="entry name" value="3'-5' EXORIBONUCLEASE 1-RELATED"/>
    <property type="match status" value="1"/>
</dbReference>
<dbReference type="CDD" id="cd06133">
    <property type="entry name" value="ERI-1_3'hExo_like"/>
    <property type="match status" value="1"/>
</dbReference>
<evidence type="ECO:0000256" key="2">
    <source>
        <dbReference type="ARBA" id="ARBA00022801"/>
    </source>
</evidence>
<dbReference type="InterPro" id="IPR036397">
    <property type="entry name" value="RNaseH_sf"/>
</dbReference>
<evidence type="ECO:0000313" key="6">
    <source>
        <dbReference type="Proteomes" id="UP000030764"/>
    </source>
</evidence>
<dbReference type="Pfam" id="PF00929">
    <property type="entry name" value="RNase_T"/>
    <property type="match status" value="1"/>
</dbReference>
<name>A0A085MM12_9BILA</name>